<comment type="caution">
    <text evidence="1">The sequence shown here is derived from an EMBL/GenBank/DDBJ whole genome shotgun (WGS) entry which is preliminary data.</text>
</comment>
<feature type="non-terminal residue" evidence="1">
    <location>
        <position position="42"/>
    </location>
</feature>
<dbReference type="STRING" id="267212.GCA_001063965_01370"/>
<keyword evidence="2" id="KW-1185">Reference proteome</keyword>
<proteinExistence type="predicted"/>
<evidence type="ECO:0000313" key="1">
    <source>
        <dbReference type="EMBL" id="EGF10604.1"/>
    </source>
</evidence>
<dbReference type="HOGENOM" id="CLU_3262395_0_0_4"/>
<gene>
    <name evidence="1" type="ORF">HMPREF9123_1814</name>
</gene>
<accession>F2BDK8</accession>
<protein>
    <submittedName>
        <fullName evidence="1">Uncharacterized protein</fullName>
    </submittedName>
</protein>
<reference evidence="1 2" key="1">
    <citation type="submission" date="2011-02" db="EMBL/GenBank/DDBJ databases">
        <authorList>
            <person name="Muzny D."/>
            <person name="Qin X."/>
            <person name="Deng J."/>
            <person name="Jiang H."/>
            <person name="Liu Y."/>
            <person name="Qu J."/>
            <person name="Song X.-Z."/>
            <person name="Zhang L."/>
            <person name="Thornton R."/>
            <person name="Coyle M."/>
            <person name="Francisco L."/>
            <person name="Jackson L."/>
            <person name="Javaid M."/>
            <person name="Korchina V."/>
            <person name="Kovar C."/>
            <person name="Mata R."/>
            <person name="Mathew T."/>
            <person name="Ngo R."/>
            <person name="Nguyen L."/>
            <person name="Nguyen N."/>
            <person name="Okwuonu G."/>
            <person name="Ongeri F."/>
            <person name="Pham C."/>
            <person name="Simmons D."/>
            <person name="Wilczek-Boney K."/>
            <person name="Hale W."/>
            <person name="Jakkamsetti A."/>
            <person name="Pham P."/>
            <person name="Ruth R."/>
            <person name="San Lucas F."/>
            <person name="Warren J."/>
            <person name="Zhang J."/>
            <person name="Zhao Z."/>
            <person name="Zhou C."/>
            <person name="Zhu D."/>
            <person name="Lee S."/>
            <person name="Bess C."/>
            <person name="Blankenburg K."/>
            <person name="Forbes L."/>
            <person name="Fu Q."/>
            <person name="Gubbala S."/>
            <person name="Hirani K."/>
            <person name="Jayaseelan J.C."/>
            <person name="Lara F."/>
            <person name="Munidasa M."/>
            <person name="Palculict T."/>
            <person name="Patil S."/>
            <person name="Pu L.-L."/>
            <person name="Saada N."/>
            <person name="Tang L."/>
            <person name="Weissenberger G."/>
            <person name="Zhu Y."/>
            <person name="Hemphill L."/>
            <person name="Shang Y."/>
            <person name="Youmans B."/>
            <person name="Ayvaz T."/>
            <person name="Ross M."/>
            <person name="Santibanez J."/>
            <person name="Aqrawi P."/>
            <person name="Gross S."/>
            <person name="Joshi V."/>
            <person name="Fowler G."/>
            <person name="Nazareth L."/>
            <person name="Reid J."/>
            <person name="Worley K."/>
            <person name="Petrosino J."/>
            <person name="Highlander S."/>
            <person name="Gibbs R."/>
        </authorList>
    </citation>
    <scope>NUCLEOTIDE SEQUENCE [LARGE SCALE GENOMIC DNA]</scope>
    <source>
        <strain evidence="1 2">ATCC BAA-1200</strain>
    </source>
</reference>
<dbReference type="EMBL" id="AFAY01000035">
    <property type="protein sequence ID" value="EGF10604.1"/>
    <property type="molecule type" value="Genomic_DNA"/>
</dbReference>
<sequence>MKDATAVLLAGLVKLDLSTEEKARILTLPPCPKCGQTSCAHP</sequence>
<organism evidence="1 2">
    <name type="scientific">Neisseria bacilliformis ATCC BAA-1200</name>
    <dbReference type="NCBI Taxonomy" id="888742"/>
    <lineage>
        <taxon>Bacteria</taxon>
        <taxon>Pseudomonadati</taxon>
        <taxon>Pseudomonadota</taxon>
        <taxon>Betaproteobacteria</taxon>
        <taxon>Neisseriales</taxon>
        <taxon>Neisseriaceae</taxon>
        <taxon>Neisseria</taxon>
    </lineage>
</organism>
<name>F2BDK8_9NEIS</name>
<dbReference type="Proteomes" id="UP000004105">
    <property type="component" value="Unassembled WGS sequence"/>
</dbReference>
<dbReference type="AlphaFoldDB" id="F2BDK8"/>
<evidence type="ECO:0000313" key="2">
    <source>
        <dbReference type="Proteomes" id="UP000004105"/>
    </source>
</evidence>